<dbReference type="Proteomes" id="UP000228626">
    <property type="component" value="Unassembled WGS sequence"/>
</dbReference>
<dbReference type="Pfam" id="PF15738">
    <property type="entry name" value="YafQ_toxin"/>
    <property type="match status" value="1"/>
</dbReference>
<keyword evidence="1" id="KW-1277">Toxin-antitoxin system</keyword>
<dbReference type="InterPro" id="IPR035093">
    <property type="entry name" value="RelE/ParE_toxin_dom_sf"/>
</dbReference>
<dbReference type="EMBL" id="PFAR01000014">
    <property type="protein sequence ID" value="PIR93361.1"/>
    <property type="molecule type" value="Genomic_DNA"/>
</dbReference>
<evidence type="ECO:0000313" key="3">
    <source>
        <dbReference type="Proteomes" id="UP000228626"/>
    </source>
</evidence>
<reference evidence="3" key="1">
    <citation type="submission" date="2017-09" db="EMBL/GenBank/DDBJ databases">
        <title>Depth-based differentiation of microbial function through sediment-hosted aquifers and enrichment of novel symbionts in the deep terrestrial subsurface.</title>
        <authorList>
            <person name="Probst A.J."/>
            <person name="Ladd B."/>
            <person name="Jarett J.K."/>
            <person name="Geller-Mcgrath D.E."/>
            <person name="Sieber C.M.K."/>
            <person name="Emerson J.B."/>
            <person name="Anantharaman K."/>
            <person name="Thomas B.C."/>
            <person name="Malmstrom R."/>
            <person name="Stieglmeier M."/>
            <person name="Klingl A."/>
            <person name="Woyke T."/>
            <person name="Ryan C.M."/>
            <person name="Banfield J.F."/>
        </authorList>
    </citation>
    <scope>NUCLEOTIDE SEQUENCE [LARGE SCALE GENOMIC DNA]</scope>
</reference>
<evidence type="ECO:0008006" key="4">
    <source>
        <dbReference type="Google" id="ProtNLM"/>
    </source>
</evidence>
<comment type="caution">
    <text evidence="2">The sequence shown here is derived from an EMBL/GenBank/DDBJ whole genome shotgun (WGS) entry which is preliminary data.</text>
</comment>
<dbReference type="SUPFAM" id="SSF143011">
    <property type="entry name" value="RelE-like"/>
    <property type="match status" value="1"/>
</dbReference>
<organism evidence="2 3">
    <name type="scientific">Candidatus Falkowbacteria bacterium CG10_big_fil_rev_8_21_14_0_10_43_10</name>
    <dbReference type="NCBI Taxonomy" id="1974567"/>
    <lineage>
        <taxon>Bacteria</taxon>
        <taxon>Candidatus Falkowiibacteriota</taxon>
    </lineage>
</organism>
<dbReference type="Gene3D" id="3.30.2310.20">
    <property type="entry name" value="RelE-like"/>
    <property type="match status" value="1"/>
</dbReference>
<dbReference type="InterPro" id="IPR004386">
    <property type="entry name" value="Toxin_YafQ-like"/>
</dbReference>
<protein>
    <recommendedName>
        <fullName evidence="4">Type II toxin-antitoxin system mRNA interferase toxin, RelE/StbE family</fullName>
    </recommendedName>
</protein>
<proteinExistence type="predicted"/>
<accession>A0A2H0V2N6</accession>
<gene>
    <name evidence="2" type="ORF">COT99_01155</name>
</gene>
<sequence length="85" mass="10295">MRIHHTNRFLKKLEKSPIKIQEAFKQKLRLFINDKNNPLLNNHKLAGQLNWYRSINITADWRALFREDKDIIYFITIGTHSNLYK</sequence>
<evidence type="ECO:0000313" key="2">
    <source>
        <dbReference type="EMBL" id="PIR93361.1"/>
    </source>
</evidence>
<dbReference type="AlphaFoldDB" id="A0A2H0V2N6"/>
<evidence type="ECO:0000256" key="1">
    <source>
        <dbReference type="ARBA" id="ARBA00022649"/>
    </source>
</evidence>
<dbReference type="InterPro" id="IPR007712">
    <property type="entry name" value="RelE/ParE_toxin"/>
</dbReference>
<dbReference type="NCBIfam" id="TIGR02385">
    <property type="entry name" value="RelE_StbE"/>
    <property type="match status" value="1"/>
</dbReference>
<name>A0A2H0V2N6_9BACT</name>